<dbReference type="EMBL" id="JBHSAT010000004">
    <property type="protein sequence ID" value="MFC3876128.1"/>
    <property type="molecule type" value="Genomic_DNA"/>
</dbReference>
<protein>
    <submittedName>
        <fullName evidence="1">Uncharacterized protein</fullName>
    </submittedName>
</protein>
<dbReference type="RefSeq" id="WP_386096756.1">
    <property type="nucleotide sequence ID" value="NZ_JBHSAT010000004.1"/>
</dbReference>
<evidence type="ECO:0000313" key="2">
    <source>
        <dbReference type="Proteomes" id="UP001595812"/>
    </source>
</evidence>
<reference evidence="2" key="1">
    <citation type="journal article" date="2019" name="Int. J. Syst. Evol. Microbiol.">
        <title>The Global Catalogue of Microorganisms (GCM) 10K type strain sequencing project: providing services to taxonomists for standard genome sequencing and annotation.</title>
        <authorList>
            <consortium name="The Broad Institute Genomics Platform"/>
            <consortium name="The Broad Institute Genome Sequencing Center for Infectious Disease"/>
            <person name="Wu L."/>
            <person name="Ma J."/>
        </authorList>
    </citation>
    <scope>NUCLEOTIDE SEQUENCE [LARGE SCALE GENOMIC DNA]</scope>
    <source>
        <strain evidence="2">CECT 8979</strain>
    </source>
</reference>
<evidence type="ECO:0000313" key="1">
    <source>
        <dbReference type="EMBL" id="MFC3876128.1"/>
    </source>
</evidence>
<proteinExistence type="predicted"/>
<name>A0ABV8ADY4_9FLAO</name>
<dbReference type="Proteomes" id="UP001595812">
    <property type="component" value="Unassembled WGS sequence"/>
</dbReference>
<comment type="caution">
    <text evidence="1">The sequence shown here is derived from an EMBL/GenBank/DDBJ whole genome shotgun (WGS) entry which is preliminary data.</text>
</comment>
<gene>
    <name evidence="1" type="ORF">ACFOSX_02695</name>
</gene>
<accession>A0ABV8ADY4</accession>
<keyword evidence="2" id="KW-1185">Reference proteome</keyword>
<organism evidence="1 2">
    <name type="scientific">Winogradskyella maritima</name>
    <dbReference type="NCBI Taxonomy" id="1517766"/>
    <lineage>
        <taxon>Bacteria</taxon>
        <taxon>Pseudomonadati</taxon>
        <taxon>Bacteroidota</taxon>
        <taxon>Flavobacteriia</taxon>
        <taxon>Flavobacteriales</taxon>
        <taxon>Flavobacteriaceae</taxon>
        <taxon>Winogradskyella</taxon>
    </lineage>
</organism>
<sequence>MSIQNVDIPDEFMLGETYEISMDYTRPNGCYEFSDFIYQVDFNERTVAVVDAVFTDVNCTQATVQATVSFDFRVTSSEDYVFRFYQGQVDGEDQYLVVEVPVVE</sequence>